<dbReference type="InterPro" id="IPR017896">
    <property type="entry name" value="4Fe4S_Fe-S-bd"/>
</dbReference>
<evidence type="ECO:0000259" key="9">
    <source>
        <dbReference type="PROSITE" id="PS51839"/>
    </source>
</evidence>
<accession>A0A382CMA1</accession>
<name>A0A382CMA1_9ZZZZ</name>
<dbReference type="GO" id="GO:0051539">
    <property type="term" value="F:4 iron, 4 sulfur cluster binding"/>
    <property type="evidence" value="ECO:0007669"/>
    <property type="project" value="UniProtKB-KW"/>
</dbReference>
<dbReference type="InterPro" id="IPR000283">
    <property type="entry name" value="NADH_UbQ_OxRdtase_75kDa_su_CS"/>
</dbReference>
<dbReference type="InterPro" id="IPR019574">
    <property type="entry name" value="NADH_UbQ_OxRdtase_Gsu_4Fe4S-bd"/>
</dbReference>
<keyword evidence="3" id="KW-0479">Metal-binding</keyword>
<dbReference type="SUPFAM" id="SSF54292">
    <property type="entry name" value="2Fe-2S ferredoxin-like"/>
    <property type="match status" value="1"/>
</dbReference>
<dbReference type="SUPFAM" id="SSF54862">
    <property type="entry name" value="4Fe-4S ferredoxins"/>
    <property type="match status" value="1"/>
</dbReference>
<keyword evidence="6" id="KW-0411">Iron-sulfur</keyword>
<dbReference type="PROSITE" id="PS51379">
    <property type="entry name" value="4FE4S_FER_2"/>
    <property type="match status" value="2"/>
</dbReference>
<evidence type="ECO:0000256" key="1">
    <source>
        <dbReference type="ARBA" id="ARBA00001966"/>
    </source>
</evidence>
<dbReference type="PROSITE" id="PS00198">
    <property type="entry name" value="4FE4S_FER_1"/>
    <property type="match status" value="1"/>
</dbReference>
<evidence type="ECO:0000256" key="6">
    <source>
        <dbReference type="ARBA" id="ARBA00023014"/>
    </source>
</evidence>
<dbReference type="InterPro" id="IPR001041">
    <property type="entry name" value="2Fe-2S_ferredoxin-type"/>
</dbReference>
<dbReference type="PROSITE" id="PS00641">
    <property type="entry name" value="COMPLEX1_75K_1"/>
    <property type="match status" value="1"/>
</dbReference>
<dbReference type="CDD" id="cd00207">
    <property type="entry name" value="fer2"/>
    <property type="match status" value="1"/>
</dbReference>
<evidence type="ECO:0008006" key="11">
    <source>
        <dbReference type="Google" id="ProtNLM"/>
    </source>
</evidence>
<dbReference type="InterPro" id="IPR017900">
    <property type="entry name" value="4Fe4S_Fe_S_CS"/>
</dbReference>
<gene>
    <name evidence="10" type="ORF">METZ01_LOCUS180059</name>
</gene>
<evidence type="ECO:0000313" key="10">
    <source>
        <dbReference type="EMBL" id="SVB27205.1"/>
    </source>
</evidence>
<evidence type="ECO:0000256" key="5">
    <source>
        <dbReference type="ARBA" id="ARBA00023004"/>
    </source>
</evidence>
<dbReference type="GO" id="GO:0042773">
    <property type="term" value="P:ATP synthesis coupled electron transport"/>
    <property type="evidence" value="ECO:0007669"/>
    <property type="project" value="InterPro"/>
</dbReference>
<dbReference type="InterPro" id="IPR050157">
    <property type="entry name" value="PSI_iron-sulfur_center"/>
</dbReference>
<feature type="domain" description="4Fe-4S ferredoxin-type" evidence="8">
    <location>
        <begin position="188"/>
        <end position="217"/>
    </location>
</feature>
<proteinExistence type="predicted"/>
<comment type="cofactor">
    <cofactor evidence="1">
        <name>[4Fe-4S] cluster</name>
        <dbReference type="ChEBI" id="CHEBI:49883"/>
    </cofactor>
</comment>
<dbReference type="PROSITE" id="PS51085">
    <property type="entry name" value="2FE2S_FER_2"/>
    <property type="match status" value="1"/>
</dbReference>
<dbReference type="PANTHER" id="PTHR24960:SF84">
    <property type="entry name" value="HYDROGENASE SUBUNIT"/>
    <property type="match status" value="1"/>
</dbReference>
<sequence length="229" mass="25396">VLQAAIDNNVYIPYLCYWPGMKPYGSCRMCAVEVEGGRGTPASCTLPVADNMVVTTASSEVRDLRHGVLELLLSEHPHGCLTCHRIELCGPQDICLRHVSVMDRCVVCPKNERCELKDTVRFVGTNMESPLSYNYRNLQIETGDPFYDRDYNLCIVCARCVRVCEEIRGDDAVTMIERSGTVLVGTSFGSSLLESGCEFCGACIDVCPVGELVERDHKWDKAVKTVKTT</sequence>
<dbReference type="InterPro" id="IPR036010">
    <property type="entry name" value="2Fe-2S_ferredoxin-like_sf"/>
</dbReference>
<reference evidence="10" key="1">
    <citation type="submission" date="2018-05" db="EMBL/GenBank/DDBJ databases">
        <authorList>
            <person name="Lanie J.A."/>
            <person name="Ng W.-L."/>
            <person name="Kazmierczak K.M."/>
            <person name="Andrzejewski T.M."/>
            <person name="Davidsen T.M."/>
            <person name="Wayne K.J."/>
            <person name="Tettelin H."/>
            <person name="Glass J.I."/>
            <person name="Rusch D."/>
            <person name="Podicherti R."/>
            <person name="Tsui H.-C.T."/>
            <person name="Winkler M.E."/>
        </authorList>
    </citation>
    <scope>NUCLEOTIDE SEQUENCE</scope>
</reference>
<dbReference type="PROSITE" id="PS51839">
    <property type="entry name" value="4FE4S_HC3"/>
    <property type="match status" value="1"/>
</dbReference>
<feature type="domain" description="4Fe-4S ferredoxin-type" evidence="8">
    <location>
        <begin position="145"/>
        <end position="178"/>
    </location>
</feature>
<dbReference type="Pfam" id="PF22117">
    <property type="entry name" value="Fer4_Nqo3"/>
    <property type="match status" value="1"/>
</dbReference>
<feature type="non-terminal residue" evidence="10">
    <location>
        <position position="1"/>
    </location>
</feature>
<dbReference type="PANTHER" id="PTHR24960">
    <property type="entry name" value="PHOTOSYSTEM I IRON-SULFUR CENTER-RELATED"/>
    <property type="match status" value="1"/>
</dbReference>
<keyword evidence="4" id="KW-0677">Repeat</keyword>
<keyword evidence="2" id="KW-0004">4Fe-4S</keyword>
<evidence type="ECO:0000259" key="8">
    <source>
        <dbReference type="PROSITE" id="PS51379"/>
    </source>
</evidence>
<dbReference type="GO" id="GO:0008137">
    <property type="term" value="F:NADH dehydrogenase (ubiquinone) activity"/>
    <property type="evidence" value="ECO:0007669"/>
    <property type="project" value="InterPro"/>
</dbReference>
<evidence type="ECO:0000256" key="2">
    <source>
        <dbReference type="ARBA" id="ARBA00022485"/>
    </source>
</evidence>
<dbReference type="GO" id="GO:0016491">
    <property type="term" value="F:oxidoreductase activity"/>
    <property type="evidence" value="ECO:0007669"/>
    <property type="project" value="InterPro"/>
</dbReference>
<dbReference type="GO" id="GO:0046872">
    <property type="term" value="F:metal ion binding"/>
    <property type="evidence" value="ECO:0007669"/>
    <property type="project" value="UniProtKB-KW"/>
</dbReference>
<feature type="non-terminal residue" evidence="10">
    <location>
        <position position="229"/>
    </location>
</feature>
<organism evidence="10">
    <name type="scientific">marine metagenome</name>
    <dbReference type="NCBI Taxonomy" id="408172"/>
    <lineage>
        <taxon>unclassified sequences</taxon>
        <taxon>metagenomes</taxon>
        <taxon>ecological metagenomes</taxon>
    </lineage>
</organism>
<dbReference type="EMBL" id="UINC01035190">
    <property type="protein sequence ID" value="SVB27205.1"/>
    <property type="molecule type" value="Genomic_DNA"/>
</dbReference>
<dbReference type="FunFam" id="3.30.70.20:FF:000035">
    <property type="entry name" value="Iron hydrogenase 1"/>
    <property type="match status" value="1"/>
</dbReference>
<dbReference type="Pfam" id="PF13510">
    <property type="entry name" value="Fer2_4"/>
    <property type="match status" value="1"/>
</dbReference>
<feature type="domain" description="2Fe-2S ferredoxin-type" evidence="7">
    <location>
        <begin position="1"/>
        <end position="60"/>
    </location>
</feature>
<dbReference type="Gene3D" id="3.10.20.740">
    <property type="match status" value="1"/>
</dbReference>
<dbReference type="AlphaFoldDB" id="A0A382CMA1"/>
<evidence type="ECO:0000259" key="7">
    <source>
        <dbReference type="PROSITE" id="PS51085"/>
    </source>
</evidence>
<protein>
    <recommendedName>
        <fullName evidence="11">4Fe-4S ferredoxin-type domain-containing protein</fullName>
    </recommendedName>
</protein>
<evidence type="ECO:0000256" key="4">
    <source>
        <dbReference type="ARBA" id="ARBA00022737"/>
    </source>
</evidence>
<evidence type="ECO:0000256" key="3">
    <source>
        <dbReference type="ARBA" id="ARBA00022723"/>
    </source>
</evidence>
<feature type="domain" description="4Fe-4S His(Cys)3-ligated-type" evidence="9">
    <location>
        <begin position="60"/>
        <end position="124"/>
    </location>
</feature>
<keyword evidence="5" id="KW-0408">Iron</keyword>
<dbReference type="InterPro" id="IPR054351">
    <property type="entry name" value="NADH_UbQ_OxRdtase_ferredoxin"/>
</dbReference>
<dbReference type="Gene3D" id="3.30.70.20">
    <property type="match status" value="1"/>
</dbReference>
<dbReference type="GO" id="GO:0016020">
    <property type="term" value="C:membrane"/>
    <property type="evidence" value="ECO:0007669"/>
    <property type="project" value="InterPro"/>
</dbReference>